<evidence type="ECO:0000259" key="2">
    <source>
        <dbReference type="Pfam" id="PF02746"/>
    </source>
</evidence>
<evidence type="ECO:0000313" key="3">
    <source>
        <dbReference type="EMBL" id="SVC50112.1"/>
    </source>
</evidence>
<gene>
    <name evidence="3" type="ORF">METZ01_LOCUS302966</name>
</gene>
<proteinExistence type="predicted"/>
<dbReference type="EMBL" id="UINC01094674">
    <property type="protein sequence ID" value="SVC50112.1"/>
    <property type="molecule type" value="Genomic_DNA"/>
</dbReference>
<organism evidence="3">
    <name type="scientific">marine metagenome</name>
    <dbReference type="NCBI Taxonomy" id="408172"/>
    <lineage>
        <taxon>unclassified sequences</taxon>
        <taxon>metagenomes</taxon>
        <taxon>ecological metagenomes</taxon>
    </lineage>
</organism>
<dbReference type="PANTHER" id="PTHR48080">
    <property type="entry name" value="D-GALACTONATE DEHYDRATASE-RELATED"/>
    <property type="match status" value="1"/>
</dbReference>
<keyword evidence="1" id="KW-0456">Lyase</keyword>
<dbReference type="Pfam" id="PF02746">
    <property type="entry name" value="MR_MLE_N"/>
    <property type="match status" value="1"/>
</dbReference>
<dbReference type="SUPFAM" id="SSF54826">
    <property type="entry name" value="Enolase N-terminal domain-like"/>
    <property type="match status" value="1"/>
</dbReference>
<dbReference type="InterPro" id="IPR013341">
    <property type="entry name" value="Mandelate_racemase_N_dom"/>
</dbReference>
<reference evidence="3" key="1">
    <citation type="submission" date="2018-05" db="EMBL/GenBank/DDBJ databases">
        <authorList>
            <person name="Lanie J.A."/>
            <person name="Ng W.-L."/>
            <person name="Kazmierczak K.M."/>
            <person name="Andrzejewski T.M."/>
            <person name="Davidsen T.M."/>
            <person name="Wayne K.J."/>
            <person name="Tettelin H."/>
            <person name="Glass J.I."/>
            <person name="Rusch D."/>
            <person name="Podicherti R."/>
            <person name="Tsui H.-C.T."/>
            <person name="Winkler M.E."/>
        </authorList>
    </citation>
    <scope>NUCLEOTIDE SEQUENCE</scope>
</reference>
<name>A0A382MRN4_9ZZZZ</name>
<dbReference type="InterPro" id="IPR034593">
    <property type="entry name" value="DgoD-like"/>
</dbReference>
<dbReference type="GO" id="GO:0016829">
    <property type="term" value="F:lyase activity"/>
    <property type="evidence" value="ECO:0007669"/>
    <property type="project" value="UniProtKB-KW"/>
</dbReference>
<dbReference type="InterPro" id="IPR029017">
    <property type="entry name" value="Enolase-like_N"/>
</dbReference>
<sequence>MKITDVKTFITMPIENLPWLFVEVHTDEGVTGLGECSWYGNNTLIEQGIESVKPWLVGQDPAHIEEIWQLIYRRHLRIGGRGPISAVISGIDIALWDIKGKVLGVPIYQLLG</sequence>
<dbReference type="PANTHER" id="PTHR48080:SF2">
    <property type="entry name" value="D-GALACTONATE DEHYDRATASE"/>
    <property type="match status" value="1"/>
</dbReference>
<feature type="domain" description="Mandelate racemase/muconate lactonizing enzyme N-terminal" evidence="2">
    <location>
        <begin position="18"/>
        <end position="112"/>
    </location>
</feature>
<accession>A0A382MRN4</accession>
<protein>
    <recommendedName>
        <fullName evidence="2">Mandelate racemase/muconate lactonizing enzyme N-terminal domain-containing protein</fullName>
    </recommendedName>
</protein>
<evidence type="ECO:0000256" key="1">
    <source>
        <dbReference type="ARBA" id="ARBA00023239"/>
    </source>
</evidence>
<dbReference type="AlphaFoldDB" id="A0A382MRN4"/>
<dbReference type="Gene3D" id="3.30.390.10">
    <property type="entry name" value="Enolase-like, N-terminal domain"/>
    <property type="match status" value="1"/>
</dbReference>
<feature type="non-terminal residue" evidence="3">
    <location>
        <position position="112"/>
    </location>
</feature>